<feature type="transmembrane region" description="Helical" evidence="10">
    <location>
        <begin position="255"/>
        <end position="275"/>
    </location>
</feature>
<feature type="transmembrane region" description="Helical" evidence="10">
    <location>
        <begin position="215"/>
        <end position="243"/>
    </location>
</feature>
<dbReference type="GO" id="GO:0000139">
    <property type="term" value="C:Golgi membrane"/>
    <property type="evidence" value="ECO:0007669"/>
    <property type="project" value="UniProtKB-SubCell"/>
</dbReference>
<feature type="transmembrane region" description="Helical" evidence="10">
    <location>
        <begin position="137"/>
        <end position="161"/>
    </location>
</feature>
<evidence type="ECO:0000313" key="12">
    <source>
        <dbReference type="EMBL" id="KAJ7736723.1"/>
    </source>
</evidence>
<feature type="transmembrane region" description="Helical" evidence="10">
    <location>
        <begin position="68"/>
        <end position="87"/>
    </location>
</feature>
<dbReference type="AlphaFoldDB" id="A0AAD7I8T0"/>
<evidence type="ECO:0000256" key="2">
    <source>
        <dbReference type="ARBA" id="ARBA00004653"/>
    </source>
</evidence>
<comment type="caution">
    <text evidence="12">The sequence shown here is derived from an EMBL/GenBank/DDBJ whole genome shotgun (WGS) entry which is preliminary data.</text>
</comment>
<protein>
    <recommendedName>
        <fullName evidence="4">Golgi apparatus membrane protein TVP38</fullName>
    </recommendedName>
    <alternativeName>
        <fullName evidence="5">Golgi apparatus membrane protein tvp38</fullName>
    </alternativeName>
</protein>
<reference evidence="12" key="1">
    <citation type="submission" date="2023-03" db="EMBL/GenBank/DDBJ databases">
        <title>Massive genome expansion in bonnet fungi (Mycena s.s.) driven by repeated elements and novel gene families across ecological guilds.</title>
        <authorList>
            <consortium name="Lawrence Berkeley National Laboratory"/>
            <person name="Harder C.B."/>
            <person name="Miyauchi S."/>
            <person name="Viragh M."/>
            <person name="Kuo A."/>
            <person name="Thoen E."/>
            <person name="Andreopoulos B."/>
            <person name="Lu D."/>
            <person name="Skrede I."/>
            <person name="Drula E."/>
            <person name="Henrissat B."/>
            <person name="Morin E."/>
            <person name="Kohler A."/>
            <person name="Barry K."/>
            <person name="LaButti K."/>
            <person name="Morin E."/>
            <person name="Salamov A."/>
            <person name="Lipzen A."/>
            <person name="Mereny Z."/>
            <person name="Hegedus B."/>
            <person name="Baldrian P."/>
            <person name="Stursova M."/>
            <person name="Weitz H."/>
            <person name="Taylor A."/>
            <person name="Grigoriev I.V."/>
            <person name="Nagy L.G."/>
            <person name="Martin F."/>
            <person name="Kauserud H."/>
        </authorList>
    </citation>
    <scope>NUCLEOTIDE SEQUENCE</scope>
    <source>
        <strain evidence="12">CBHHK188m</strain>
    </source>
</reference>
<evidence type="ECO:0000259" key="11">
    <source>
        <dbReference type="Pfam" id="PF09335"/>
    </source>
</evidence>
<accession>A0AAD7I8T0</accession>
<evidence type="ECO:0000256" key="4">
    <source>
        <dbReference type="ARBA" id="ARBA00013533"/>
    </source>
</evidence>
<proteinExistence type="inferred from homology"/>
<organism evidence="12 13">
    <name type="scientific">Mycena maculata</name>
    <dbReference type="NCBI Taxonomy" id="230809"/>
    <lineage>
        <taxon>Eukaryota</taxon>
        <taxon>Fungi</taxon>
        <taxon>Dikarya</taxon>
        <taxon>Basidiomycota</taxon>
        <taxon>Agaricomycotina</taxon>
        <taxon>Agaricomycetes</taxon>
        <taxon>Agaricomycetidae</taxon>
        <taxon>Agaricales</taxon>
        <taxon>Marasmiineae</taxon>
        <taxon>Mycenaceae</taxon>
        <taxon>Mycena</taxon>
    </lineage>
</organism>
<evidence type="ECO:0000256" key="8">
    <source>
        <dbReference type="ARBA" id="ARBA00023034"/>
    </source>
</evidence>
<name>A0AAD7I8T0_9AGAR</name>
<evidence type="ECO:0000256" key="5">
    <source>
        <dbReference type="ARBA" id="ARBA00020673"/>
    </source>
</evidence>
<dbReference type="PANTHER" id="PTHR47549">
    <property type="entry name" value="GOLGI APPARATUS MEMBRANE PROTEIN TVP38-RELATED"/>
    <property type="match status" value="1"/>
</dbReference>
<feature type="domain" description="VTT" evidence="11">
    <location>
        <begin position="127"/>
        <end position="242"/>
    </location>
</feature>
<comment type="similarity">
    <text evidence="3">Belongs to the TVP38/TMEM64 family.</text>
</comment>
<dbReference type="EMBL" id="JARJLG010000147">
    <property type="protein sequence ID" value="KAJ7736723.1"/>
    <property type="molecule type" value="Genomic_DNA"/>
</dbReference>
<comment type="subcellular location">
    <subcellularLocation>
        <location evidence="2">Golgi apparatus membrane</location>
        <topology evidence="2">Multi-pass membrane protein</topology>
    </subcellularLocation>
</comment>
<dbReference type="InterPro" id="IPR032816">
    <property type="entry name" value="VTT_dom"/>
</dbReference>
<keyword evidence="13" id="KW-1185">Reference proteome</keyword>
<dbReference type="InterPro" id="IPR051076">
    <property type="entry name" value="Golgi_membrane_TVP38/TMEM64"/>
</dbReference>
<evidence type="ECO:0000313" key="13">
    <source>
        <dbReference type="Proteomes" id="UP001215280"/>
    </source>
</evidence>
<evidence type="ECO:0000256" key="10">
    <source>
        <dbReference type="SAM" id="Phobius"/>
    </source>
</evidence>
<keyword evidence="9 10" id="KW-0472">Membrane</keyword>
<evidence type="ECO:0000256" key="3">
    <source>
        <dbReference type="ARBA" id="ARBA00008640"/>
    </source>
</evidence>
<evidence type="ECO:0000256" key="9">
    <source>
        <dbReference type="ARBA" id="ARBA00023136"/>
    </source>
</evidence>
<evidence type="ECO:0000256" key="6">
    <source>
        <dbReference type="ARBA" id="ARBA00022692"/>
    </source>
</evidence>
<dbReference type="Proteomes" id="UP001215280">
    <property type="component" value="Unassembled WGS sequence"/>
</dbReference>
<feature type="transmembrane region" description="Helical" evidence="10">
    <location>
        <begin position="107"/>
        <end position="125"/>
    </location>
</feature>
<dbReference type="Pfam" id="PF09335">
    <property type="entry name" value="VTT_dom"/>
    <property type="match status" value="1"/>
</dbReference>
<evidence type="ECO:0000256" key="1">
    <source>
        <dbReference type="ARBA" id="ARBA00002978"/>
    </source>
</evidence>
<keyword evidence="8" id="KW-0333">Golgi apparatus</keyword>
<keyword evidence="7 10" id="KW-1133">Transmembrane helix</keyword>
<evidence type="ECO:0000256" key="7">
    <source>
        <dbReference type="ARBA" id="ARBA00022989"/>
    </source>
</evidence>
<dbReference type="PANTHER" id="PTHR47549:SF2">
    <property type="entry name" value="GOLGI APPARATUS MEMBRANE PROTEIN TVP38"/>
    <property type="match status" value="1"/>
</dbReference>
<keyword evidence="6 10" id="KW-0812">Transmembrane</keyword>
<gene>
    <name evidence="12" type="ORF">DFH07DRAFT_96882</name>
</gene>
<sequence>MSSQTIAEPAPYPPKRPEDVFNSDIVNVVSLEPAAEDPRNITRTPSPTLSEFNAMNDIQEKRPIRQRILYYGIIAAFLTAILLFGAYHNQIIRALQPVSRWLLDHKFGPVIPVAMLIIVSFPPLVGHELIATLAGVVWSFPIAFLIVAVGTLLGEIANYFTFKYACSARGAKMEAKNIRYGLLAHVVRSGRFWIVLVIRLSAIPPHFSTTVFSTVGILFVVFAAATILSLPKQAIAVFVGYSLKASSSGSRTSKLVELLILGISIVVTIVAYWWMTRKMKAARLDYIHSRRRARQAKLVAANVPDSTVPFRPDVQSLGHSWAELNNNFRCPGSPRGLNNGPFCLCQTIENRFFSRKPAGLWKDAKISFFDPDTSISVEMAWMLNTLGGKPLPHLG</sequence>
<comment type="function">
    <text evidence="1">Golgi membrane protein involved in vesicular trafficking and spindle migration.</text>
</comment>